<reference evidence="2 3" key="1">
    <citation type="journal article" date="2010" name="Stand. Genomic Sci.">
        <title>Complete genome sequence of Marinobacter adhaerens type strain (HP15), a diatom-interacting marine microorganism.</title>
        <authorList>
            <person name="Gardes A."/>
            <person name="Kaeppel E."/>
            <person name="Shehzad A."/>
            <person name="Seebah S."/>
            <person name="Teeling H."/>
            <person name="Yarza P."/>
            <person name="Glockner F.O."/>
            <person name="Grossart H.P."/>
            <person name="Ullrich M.S."/>
        </authorList>
    </citation>
    <scope>NUCLEOTIDE SEQUENCE [LARGE SCALE GENOMIC DNA]</scope>
    <source>
        <strain evidence="3">DSM 23420 / HP15</strain>
    </source>
</reference>
<dbReference type="HOGENOM" id="CLU_2437330_0_0_6"/>
<protein>
    <submittedName>
        <fullName evidence="2">Uncharacterized protein</fullName>
    </submittedName>
</protein>
<dbReference type="AlphaFoldDB" id="E4PQ45"/>
<dbReference type="EMBL" id="CP001978">
    <property type="protein sequence ID" value="ADP97725.1"/>
    <property type="molecule type" value="Genomic_DNA"/>
</dbReference>
<accession>E4PQ45</accession>
<dbReference type="PATRIC" id="fig|225937.3.peg.1973"/>
<dbReference type="STRING" id="225937.HP15_1961"/>
<organism evidence="2 3">
    <name type="scientific">Marinobacter adhaerens (strain DSM 23420 / HP15)</name>
    <dbReference type="NCBI Taxonomy" id="225937"/>
    <lineage>
        <taxon>Bacteria</taxon>
        <taxon>Pseudomonadati</taxon>
        <taxon>Pseudomonadota</taxon>
        <taxon>Gammaproteobacteria</taxon>
        <taxon>Pseudomonadales</taxon>
        <taxon>Marinobacteraceae</taxon>
        <taxon>Marinobacter</taxon>
    </lineage>
</organism>
<sequence length="90" mass="9552">MNDMAAKKTKVVFIKRVEDRDKSTGEKTIIKAGTKTEMTAAELKKYESCVRVIKDDGEVGERPVLASGAAPDASGDASDDDEAGDEQSGS</sequence>
<name>E4PQ45_MARAH</name>
<dbReference type="KEGG" id="mad:HP15_1961"/>
<reference evidence="3" key="2">
    <citation type="submission" date="2010-02" db="EMBL/GenBank/DDBJ databases">
        <title>Complete genome sequence of Marinobacter adhaerens type strain (HP15).</title>
        <authorList>
            <person name="Gaerdes A.A.M."/>
            <person name="Kaeppel E."/>
            <person name="Shezad A."/>
            <person name="Seebah S."/>
            <person name="Teeling H."/>
            <person name="Yarza P."/>
            <person name="Gloeckner F.O."/>
            <person name="Ullrich M.S."/>
        </authorList>
    </citation>
    <scope>NUCLEOTIDE SEQUENCE [LARGE SCALE GENOMIC DNA]</scope>
    <source>
        <strain evidence="3">DSM 23420 / HP15</strain>
    </source>
</reference>
<feature type="region of interest" description="Disordered" evidence="1">
    <location>
        <begin position="58"/>
        <end position="90"/>
    </location>
</feature>
<feature type="compositionally biased region" description="Low complexity" evidence="1">
    <location>
        <begin position="66"/>
        <end position="76"/>
    </location>
</feature>
<proteinExistence type="predicted"/>
<evidence type="ECO:0000313" key="2">
    <source>
        <dbReference type="EMBL" id="ADP97725.1"/>
    </source>
</evidence>
<dbReference type="Proteomes" id="UP000007077">
    <property type="component" value="Chromosome"/>
</dbReference>
<evidence type="ECO:0000256" key="1">
    <source>
        <dbReference type="SAM" id="MobiDB-lite"/>
    </source>
</evidence>
<feature type="compositionally biased region" description="Acidic residues" evidence="1">
    <location>
        <begin position="77"/>
        <end position="90"/>
    </location>
</feature>
<evidence type="ECO:0000313" key="3">
    <source>
        <dbReference type="Proteomes" id="UP000007077"/>
    </source>
</evidence>
<gene>
    <name evidence="2" type="ordered locus">HP15_1961</name>
</gene>